<dbReference type="Proteomes" id="UP001500582">
    <property type="component" value="Unassembled WGS sequence"/>
</dbReference>
<feature type="chain" id="PRO_5046689104" evidence="5">
    <location>
        <begin position="28"/>
        <end position="490"/>
    </location>
</feature>
<proteinExistence type="inferred from homology"/>
<evidence type="ECO:0000259" key="6">
    <source>
        <dbReference type="Pfam" id="PF02055"/>
    </source>
</evidence>
<evidence type="ECO:0000256" key="3">
    <source>
        <dbReference type="ARBA" id="ARBA00022801"/>
    </source>
</evidence>
<dbReference type="InterPro" id="IPR013780">
    <property type="entry name" value="Glyco_hydro_b"/>
</dbReference>
<evidence type="ECO:0000313" key="8">
    <source>
        <dbReference type="EMBL" id="GAA4320147.1"/>
    </source>
</evidence>
<dbReference type="Pfam" id="PF17189">
    <property type="entry name" value="Glyco_hydro_30C"/>
    <property type="match status" value="1"/>
</dbReference>
<gene>
    <name evidence="8" type="ORF">GCM10023149_19260</name>
</gene>
<evidence type="ECO:0000256" key="5">
    <source>
        <dbReference type="SAM" id="SignalP"/>
    </source>
</evidence>
<keyword evidence="4" id="KW-0326">Glycosidase</keyword>
<dbReference type="InterPro" id="IPR017853">
    <property type="entry name" value="GH"/>
</dbReference>
<accession>A0ABP8G9I3</accession>
<evidence type="ECO:0000313" key="9">
    <source>
        <dbReference type="Proteomes" id="UP001500582"/>
    </source>
</evidence>
<evidence type="ECO:0000256" key="2">
    <source>
        <dbReference type="ARBA" id="ARBA00022729"/>
    </source>
</evidence>
<feature type="domain" description="Glycosyl hydrolase family 30 TIM-barrel" evidence="6">
    <location>
        <begin position="68"/>
        <end position="183"/>
    </location>
</feature>
<keyword evidence="2 5" id="KW-0732">Signal</keyword>
<name>A0ABP8G9I3_9SPHI</name>
<dbReference type="PRINTS" id="PR00843">
    <property type="entry name" value="GLHYDRLASE30"/>
</dbReference>
<evidence type="ECO:0000259" key="7">
    <source>
        <dbReference type="Pfam" id="PF17189"/>
    </source>
</evidence>
<dbReference type="SUPFAM" id="SSF51445">
    <property type="entry name" value="(Trans)glycosidases"/>
    <property type="match status" value="1"/>
</dbReference>
<protein>
    <submittedName>
        <fullName evidence="8">Glycoside hydrolase family 30 protein</fullName>
    </submittedName>
</protein>
<sequence>MSNRLKFLARALATVGIAQLLTANAGAQTMEWVTSSATENWKVQHKIPTGKAGKTADATITNQKLQVIDGWGGCFNELGWTSLNVLPAADQQAIFKELFSPGAGANFNICRMPIGANDFARKWYSYDETDGDFGLTNFSIANDEETLIPFIKSALKQNPKLKLWASPWSPPVWMKVNKQYAGAPFPKTGVKAWQDLRFDFDSLDNGVKPGQEGKEGTNMFIQDEQHFKSYANYFAEFIKAYRKQNINIGMVMPQNEFNSPQTFPSCTWTADGLSKFVSYLGPEMNKLGVNIFMGTVERGNPKLADTVISSAASGKYIKGAGFQWAGKDAIATIHQKYPALKLYQSEQECGNGLNDWKYCTYTWSLMKHYLSNGANAYMYWNISLQNGGKSTWGWFQNSLITVDTTAKTYKYNYEYYLMKHFSHYIQPGAYRLQTDGSFGNLLAFQNPDKSMVIVAYNEGTAAKKISINAGGKTWEPELAPDSFHTFYIKN</sequence>
<dbReference type="RefSeq" id="WP_345210839.1">
    <property type="nucleotide sequence ID" value="NZ_BAABFT010000004.1"/>
</dbReference>
<dbReference type="Gene3D" id="3.20.20.80">
    <property type="entry name" value="Glycosidases"/>
    <property type="match status" value="1"/>
</dbReference>
<feature type="domain" description="Glycosyl hydrolase family 30 beta sandwich" evidence="7">
    <location>
        <begin position="428"/>
        <end position="486"/>
    </location>
</feature>
<keyword evidence="3 4" id="KW-0378">Hydrolase</keyword>
<keyword evidence="9" id="KW-1185">Reference proteome</keyword>
<feature type="domain" description="Glycosyl hydrolase family 30 TIM-barrel" evidence="6">
    <location>
        <begin position="223"/>
        <end position="425"/>
    </location>
</feature>
<dbReference type="EMBL" id="BAABFT010000004">
    <property type="protein sequence ID" value="GAA4320147.1"/>
    <property type="molecule type" value="Genomic_DNA"/>
</dbReference>
<comment type="caution">
    <text evidence="8">The sequence shown here is derived from an EMBL/GenBank/DDBJ whole genome shotgun (WGS) entry which is preliminary data.</text>
</comment>
<dbReference type="PANTHER" id="PTHR11069">
    <property type="entry name" value="GLUCOSYLCERAMIDASE"/>
    <property type="match status" value="1"/>
</dbReference>
<dbReference type="InterPro" id="IPR033452">
    <property type="entry name" value="GH30_C"/>
</dbReference>
<evidence type="ECO:0000256" key="4">
    <source>
        <dbReference type="RuleBase" id="RU361188"/>
    </source>
</evidence>
<dbReference type="InterPro" id="IPR033453">
    <property type="entry name" value="Glyco_hydro_30_TIM-barrel"/>
</dbReference>
<reference evidence="9" key="1">
    <citation type="journal article" date="2019" name="Int. J. Syst. Evol. Microbiol.">
        <title>The Global Catalogue of Microorganisms (GCM) 10K type strain sequencing project: providing services to taxonomists for standard genome sequencing and annotation.</title>
        <authorList>
            <consortium name="The Broad Institute Genomics Platform"/>
            <consortium name="The Broad Institute Genome Sequencing Center for Infectious Disease"/>
            <person name="Wu L."/>
            <person name="Ma J."/>
        </authorList>
    </citation>
    <scope>NUCLEOTIDE SEQUENCE [LARGE SCALE GENOMIC DNA]</scope>
    <source>
        <strain evidence="9">JCM 17705</strain>
    </source>
</reference>
<dbReference type="GO" id="GO:0016787">
    <property type="term" value="F:hydrolase activity"/>
    <property type="evidence" value="ECO:0007669"/>
    <property type="project" value="UniProtKB-KW"/>
</dbReference>
<organism evidence="8 9">
    <name type="scientific">Mucilaginibacter gynuensis</name>
    <dbReference type="NCBI Taxonomy" id="1302236"/>
    <lineage>
        <taxon>Bacteria</taxon>
        <taxon>Pseudomonadati</taxon>
        <taxon>Bacteroidota</taxon>
        <taxon>Sphingobacteriia</taxon>
        <taxon>Sphingobacteriales</taxon>
        <taxon>Sphingobacteriaceae</taxon>
        <taxon>Mucilaginibacter</taxon>
    </lineage>
</organism>
<dbReference type="Pfam" id="PF02055">
    <property type="entry name" value="Glyco_hydro_30"/>
    <property type="match status" value="2"/>
</dbReference>
<comment type="similarity">
    <text evidence="1 4">Belongs to the glycosyl hydrolase 30 family.</text>
</comment>
<feature type="signal peptide" evidence="5">
    <location>
        <begin position="1"/>
        <end position="27"/>
    </location>
</feature>
<dbReference type="InterPro" id="IPR001139">
    <property type="entry name" value="Glyco_hydro_30"/>
</dbReference>
<dbReference type="PANTHER" id="PTHR11069:SF23">
    <property type="entry name" value="LYSOSOMAL ACID GLUCOSYLCERAMIDASE"/>
    <property type="match status" value="1"/>
</dbReference>
<dbReference type="Gene3D" id="2.60.40.1180">
    <property type="entry name" value="Golgi alpha-mannosidase II"/>
    <property type="match status" value="1"/>
</dbReference>
<evidence type="ECO:0000256" key="1">
    <source>
        <dbReference type="ARBA" id="ARBA00005382"/>
    </source>
</evidence>